<keyword evidence="6 10" id="KW-1133">Transmembrane helix</keyword>
<evidence type="ECO:0000256" key="2">
    <source>
        <dbReference type="ARBA" id="ARBA00022475"/>
    </source>
</evidence>
<evidence type="ECO:0000256" key="5">
    <source>
        <dbReference type="ARBA" id="ARBA00022725"/>
    </source>
</evidence>
<keyword evidence="7 10" id="KW-0472">Membrane</keyword>
<dbReference type="VEuPathDB" id="VectorBase:PPAI013267"/>
<feature type="transmembrane region" description="Helical" evidence="10">
    <location>
        <begin position="291"/>
        <end position="317"/>
    </location>
</feature>
<dbReference type="EnsemblMetazoa" id="PPAI013267-RA">
    <property type="protein sequence ID" value="PPAI013267-PA"/>
    <property type="gene ID" value="PPAI013267"/>
</dbReference>
<keyword evidence="2" id="KW-1003">Cell membrane</keyword>
<dbReference type="AlphaFoldDB" id="A0A3F2ZEK8"/>
<comment type="subcellular location">
    <subcellularLocation>
        <location evidence="1 10">Cell membrane</location>
        <topology evidence="1 10">Multi-pass membrane protein</topology>
    </subcellularLocation>
</comment>
<dbReference type="PANTHER" id="PTHR21137:SF35">
    <property type="entry name" value="ODORANT RECEPTOR 19A-RELATED"/>
    <property type="match status" value="1"/>
</dbReference>
<evidence type="ECO:0000313" key="12">
    <source>
        <dbReference type="Proteomes" id="UP000092462"/>
    </source>
</evidence>
<dbReference type="InterPro" id="IPR004117">
    <property type="entry name" value="7tm6_olfct_rcpt"/>
</dbReference>
<evidence type="ECO:0000313" key="11">
    <source>
        <dbReference type="EnsemblMetazoa" id="PPAI013267-PA"/>
    </source>
</evidence>
<comment type="caution">
    <text evidence="10">Lacks conserved residue(s) required for the propagation of feature annotation.</text>
</comment>
<organism evidence="11 12">
    <name type="scientific">Phlebotomus papatasi</name>
    <name type="common">Sandfly</name>
    <dbReference type="NCBI Taxonomy" id="29031"/>
    <lineage>
        <taxon>Eukaryota</taxon>
        <taxon>Metazoa</taxon>
        <taxon>Ecdysozoa</taxon>
        <taxon>Arthropoda</taxon>
        <taxon>Hexapoda</taxon>
        <taxon>Insecta</taxon>
        <taxon>Pterygota</taxon>
        <taxon>Neoptera</taxon>
        <taxon>Endopterygota</taxon>
        <taxon>Diptera</taxon>
        <taxon>Nematocera</taxon>
        <taxon>Psychodoidea</taxon>
        <taxon>Psychodidae</taxon>
        <taxon>Phlebotomus</taxon>
        <taxon>Phlebotomus</taxon>
    </lineage>
</organism>
<evidence type="ECO:0000256" key="3">
    <source>
        <dbReference type="ARBA" id="ARBA00022606"/>
    </source>
</evidence>
<dbReference type="PANTHER" id="PTHR21137">
    <property type="entry name" value="ODORANT RECEPTOR"/>
    <property type="match status" value="1"/>
</dbReference>
<keyword evidence="12" id="KW-1185">Reference proteome</keyword>
<dbReference type="GO" id="GO:0005886">
    <property type="term" value="C:plasma membrane"/>
    <property type="evidence" value="ECO:0007669"/>
    <property type="project" value="UniProtKB-SubCell"/>
</dbReference>
<evidence type="ECO:0000256" key="9">
    <source>
        <dbReference type="ARBA" id="ARBA00023224"/>
    </source>
</evidence>
<keyword evidence="5 10" id="KW-0552">Olfaction</keyword>
<feature type="transmembrane region" description="Helical" evidence="10">
    <location>
        <begin position="39"/>
        <end position="62"/>
    </location>
</feature>
<evidence type="ECO:0000256" key="4">
    <source>
        <dbReference type="ARBA" id="ARBA00022692"/>
    </source>
</evidence>
<evidence type="ECO:0000256" key="6">
    <source>
        <dbReference type="ARBA" id="ARBA00022989"/>
    </source>
</evidence>
<dbReference type="GO" id="GO:0004984">
    <property type="term" value="F:olfactory receptor activity"/>
    <property type="evidence" value="ECO:0007669"/>
    <property type="project" value="InterPro"/>
</dbReference>
<keyword evidence="3 10" id="KW-0716">Sensory transduction</keyword>
<protein>
    <recommendedName>
        <fullName evidence="10">Odorant receptor</fullName>
    </recommendedName>
</protein>
<comment type="similarity">
    <text evidence="10">Belongs to the insect chemoreceptor superfamily. Heteromeric odorant receptor channel (TC 1.A.69) family.</text>
</comment>
<sequence>MSQQSLSEACWDTFKQLSDTVRFIGCNGLDFDHRKPPNIFTYITIFLVILLHIMGLTSMYLFSDSLEKMAEAIFTVVIAAQAGAKVYMVARDFTIFHELVNLATGFVAEYLENPNVCSIFRRYINACNIFRRYIARLYTFVGIGLIGGSISIPVITKTKILPYGGVLPILDHESDYGYLINLVTYMFIIIYGVFGFFVSDYFYLNAMFMACGQIETIDVICQDLTTYLEKHEPHEIRKIDSLIAMIVKTQQRHTKYMAVFDEQFSLHSFVIIMSSMMGIAISMFLFLKKGWINGVLMIIVFFWEIFTLCLMGGIYLIKLEKAEIELYETKWYLLPEKKQRMFVCIIQYMQAIKEPAALSYVPLNFNTFVNCLKLMYQLLMVLLNMST</sequence>
<evidence type="ECO:0000256" key="8">
    <source>
        <dbReference type="ARBA" id="ARBA00023170"/>
    </source>
</evidence>
<dbReference type="GO" id="GO:0007165">
    <property type="term" value="P:signal transduction"/>
    <property type="evidence" value="ECO:0007669"/>
    <property type="project" value="UniProtKB-KW"/>
</dbReference>
<keyword evidence="9 10" id="KW-0807">Transducer</keyword>
<evidence type="ECO:0000256" key="1">
    <source>
        <dbReference type="ARBA" id="ARBA00004651"/>
    </source>
</evidence>
<dbReference type="GO" id="GO:0005549">
    <property type="term" value="F:odorant binding"/>
    <property type="evidence" value="ECO:0007669"/>
    <property type="project" value="InterPro"/>
</dbReference>
<evidence type="ECO:0000256" key="7">
    <source>
        <dbReference type="ARBA" id="ARBA00023136"/>
    </source>
</evidence>
<dbReference type="EMBL" id="AJVK01033484">
    <property type="status" value="NOT_ANNOTATED_CDS"/>
    <property type="molecule type" value="Genomic_DNA"/>
</dbReference>
<feature type="transmembrane region" description="Helical" evidence="10">
    <location>
        <begin position="264"/>
        <end position="285"/>
    </location>
</feature>
<dbReference type="Proteomes" id="UP000092462">
    <property type="component" value="Unassembled WGS sequence"/>
</dbReference>
<dbReference type="Pfam" id="PF02949">
    <property type="entry name" value="7tm_6"/>
    <property type="match status" value="1"/>
</dbReference>
<keyword evidence="8 10" id="KW-0675">Receptor</keyword>
<dbReference type="VEuPathDB" id="VectorBase:PPAPM1_005793"/>
<evidence type="ECO:0000256" key="10">
    <source>
        <dbReference type="RuleBase" id="RU351113"/>
    </source>
</evidence>
<keyword evidence="4 10" id="KW-0812">Transmembrane</keyword>
<feature type="transmembrane region" description="Helical" evidence="10">
    <location>
        <begin position="137"/>
        <end position="156"/>
    </location>
</feature>
<name>A0A3F2ZEK8_PHLPP</name>
<reference evidence="11" key="1">
    <citation type="submission" date="2022-08" db="UniProtKB">
        <authorList>
            <consortium name="EnsemblMetazoa"/>
        </authorList>
    </citation>
    <scope>IDENTIFICATION</scope>
    <source>
        <strain evidence="11">Israel</strain>
    </source>
</reference>
<accession>A0A3F2ZEK8</accession>
<proteinExistence type="inferred from homology"/>
<feature type="transmembrane region" description="Helical" evidence="10">
    <location>
        <begin position="176"/>
        <end position="199"/>
    </location>
</feature>